<dbReference type="PANTHER" id="PTHR43318:SF1">
    <property type="entry name" value="POLYSACCHARIDE BIOSYNTHESIS PROTEIN EPSC-RELATED"/>
    <property type="match status" value="1"/>
</dbReference>
<feature type="domain" description="Polysaccharide biosynthesis protein CapD-like" evidence="3">
    <location>
        <begin position="290"/>
        <end position="573"/>
    </location>
</feature>
<proteinExistence type="inferred from homology"/>
<evidence type="ECO:0000256" key="1">
    <source>
        <dbReference type="ARBA" id="ARBA00007430"/>
    </source>
</evidence>
<keyword evidence="2" id="KW-0812">Transmembrane</keyword>
<evidence type="ECO:0000256" key="2">
    <source>
        <dbReference type="SAM" id="Phobius"/>
    </source>
</evidence>
<evidence type="ECO:0000313" key="5">
    <source>
        <dbReference type="Proteomes" id="UP000516072"/>
    </source>
</evidence>
<evidence type="ECO:0000313" key="4">
    <source>
        <dbReference type="EMBL" id="CAB1274871.1"/>
    </source>
</evidence>
<dbReference type="PANTHER" id="PTHR43318">
    <property type="entry name" value="UDP-N-ACETYLGLUCOSAMINE 4,6-DEHYDRATASE"/>
    <property type="match status" value="1"/>
</dbReference>
<dbReference type="RefSeq" id="WP_197744747.1">
    <property type="nucleotide sequence ID" value="NZ_LR778175.1"/>
</dbReference>
<dbReference type="InterPro" id="IPR003869">
    <property type="entry name" value="Polysac_CapD-like"/>
</dbReference>
<dbReference type="AlphaFoldDB" id="A0A7G1Q888"/>
<keyword evidence="4" id="KW-0413">Isomerase</keyword>
<dbReference type="EMBL" id="LR778175">
    <property type="protein sequence ID" value="CAB1274871.1"/>
    <property type="molecule type" value="Genomic_DNA"/>
</dbReference>
<dbReference type="Gene3D" id="3.40.50.720">
    <property type="entry name" value="NAD(P)-binding Rossmann-like Domain"/>
    <property type="match status" value="2"/>
</dbReference>
<keyword evidence="5" id="KW-1185">Reference proteome</keyword>
<keyword evidence="2" id="KW-0472">Membrane</keyword>
<feature type="transmembrane region" description="Helical" evidence="2">
    <location>
        <begin position="53"/>
        <end position="71"/>
    </location>
</feature>
<dbReference type="SUPFAM" id="SSF51735">
    <property type="entry name" value="NAD(P)-binding Rossmann-fold domains"/>
    <property type="match status" value="2"/>
</dbReference>
<protein>
    <submittedName>
        <fullName evidence="4">Polysaccharide biosynthesis protein CapD</fullName>
        <ecNumber evidence="4">5.1.3.2</ecNumber>
    </submittedName>
</protein>
<keyword evidence="2" id="KW-1133">Transmembrane helix</keyword>
<feature type="transmembrane region" description="Helical" evidence="2">
    <location>
        <begin position="12"/>
        <end position="33"/>
    </location>
</feature>
<name>A0A7G1Q888_9GAMM</name>
<dbReference type="EC" id="5.1.3.2" evidence="4"/>
<dbReference type="Proteomes" id="UP000516072">
    <property type="component" value="Chromosome"/>
</dbReference>
<dbReference type="GO" id="GO:0003978">
    <property type="term" value="F:UDP-glucose 4-epimerase activity"/>
    <property type="evidence" value="ECO:0007669"/>
    <property type="project" value="UniProtKB-EC"/>
</dbReference>
<dbReference type="KEGG" id="ntg:NSCAC_0385"/>
<feature type="transmembrane region" description="Helical" evidence="2">
    <location>
        <begin position="83"/>
        <end position="104"/>
    </location>
</feature>
<dbReference type="InterPro" id="IPR051203">
    <property type="entry name" value="Polysaccharide_Synthase-Rel"/>
</dbReference>
<sequence length="615" mass="69564">MLNSRLTYLTSFRKLQLIVITYDTVAVCLAWIVSYLARYNLSPWMDWQSCLGTLPITIIVQNIVFIWCGIYRGMWRFTSIPDVINVTRAICYGTLSITLVLFLISRLNGVPRSVLLLYPLFLLLFLIGPRLTYRIWKDRRFNFDTHTNNYKRVLVLGAGRAGHLLVKDMLDGSSYLPIAFLDDQSDLIGRQVRGIPVIGTITQLVEIVSQISIDVICIAIPSASSAQMERIISLCEQAKIPYQSLPRLRELLDQSSVKALREVAIDDLLGRDEIPLDKKDIKKNFSKKSLLISGGGGSIGSELCIQLASLNPTALIIIDNNEYRLYRIELELIQKFPKLNLYIYLCDIYDKSGIQRILTQHQPDIIFHAAAYKHVPLLEKQARQAMRNNVLGTQQIAEAAAQAECRTFVLISTDKAVNPTNVMGASKRITELICQNLNRNYPKTRFIVVRFGNVLGSTGSVVPLFQKQIASGGPVTVTHPEVTRYFMTISEACHLITQAAVLGKGGEIFVLDMGKSIKVTDLAKQMIRLSNQGLNREIKITYIGLRPGEKLYEELFYPNESPIMTQIPKILLARSDTINWESLKKELLKLEAIYQTEDEQKITKVLYSFVLEFHP</sequence>
<reference evidence="4 5" key="1">
    <citation type="submission" date="2020-03" db="EMBL/GenBank/DDBJ databases">
        <authorList>
            <person name="Picone N."/>
        </authorList>
    </citation>
    <scope>NUCLEOTIDE SEQUENCE [LARGE SCALE GENOMIC DNA]</scope>
    <source>
        <strain evidence="4">NSCAC1</strain>
    </source>
</reference>
<gene>
    <name evidence="4" type="ORF">NSCAC_0385</name>
</gene>
<dbReference type="CDD" id="cd05237">
    <property type="entry name" value="UDP_invert_4-6DH_SDR_e"/>
    <property type="match status" value="1"/>
</dbReference>
<dbReference type="InterPro" id="IPR036291">
    <property type="entry name" value="NAD(P)-bd_dom_sf"/>
</dbReference>
<dbReference type="Pfam" id="PF13727">
    <property type="entry name" value="CoA_binding_3"/>
    <property type="match status" value="1"/>
</dbReference>
<evidence type="ECO:0000259" key="3">
    <source>
        <dbReference type="Pfam" id="PF02719"/>
    </source>
</evidence>
<dbReference type="Pfam" id="PF02719">
    <property type="entry name" value="Polysacc_synt_2"/>
    <property type="match status" value="1"/>
</dbReference>
<accession>A0A7G1Q888</accession>
<organism evidence="4 5">
    <name type="scientific">Candidatus Nitrosacidococcus tergens</name>
    <dbReference type="NCBI Taxonomy" id="553981"/>
    <lineage>
        <taxon>Bacteria</taxon>
        <taxon>Pseudomonadati</taxon>
        <taxon>Pseudomonadota</taxon>
        <taxon>Gammaproteobacteria</taxon>
        <taxon>Chromatiales</taxon>
        <taxon>Chromatiaceae</taxon>
        <taxon>Candidatus Nitrosacidococcus</taxon>
    </lineage>
</organism>
<comment type="similarity">
    <text evidence="1">Belongs to the polysaccharide synthase family.</text>
</comment>
<feature type="transmembrane region" description="Helical" evidence="2">
    <location>
        <begin position="116"/>
        <end position="133"/>
    </location>
</feature>